<evidence type="ECO:0000256" key="2">
    <source>
        <dbReference type="ARBA" id="ARBA00023125"/>
    </source>
</evidence>
<evidence type="ECO:0000256" key="1">
    <source>
        <dbReference type="ARBA" id="ARBA00023015"/>
    </source>
</evidence>
<dbReference type="Gene3D" id="1.10.10.10">
    <property type="entry name" value="Winged helix-like DNA-binding domain superfamily/Winged helix DNA-binding domain"/>
    <property type="match status" value="1"/>
</dbReference>
<sequence length="151" mass="17168">MPSMKEGFGYLFGDIGRLMRRRFDEMSRDLGVTSAQWRVLLTVGRNPGVNQGALAEHLEVEPITTCRMVDRLEQAGLVERRSDPKDRRAWQLFLTENAIPLVDRLKERGNQLEARALEGLDQKSIDALNAHLQIIRSNLSSTTDRREANHG</sequence>
<keyword evidence="2 5" id="KW-0238">DNA-binding</keyword>
<evidence type="ECO:0000313" key="5">
    <source>
        <dbReference type="EMBL" id="MBB4641695.1"/>
    </source>
</evidence>
<organism evidence="5 6">
    <name type="scientific">Rhizorhapis suberifaciens</name>
    <name type="common">corky root of lettuce</name>
    <dbReference type="NCBI Taxonomy" id="13656"/>
    <lineage>
        <taxon>Bacteria</taxon>
        <taxon>Pseudomonadati</taxon>
        <taxon>Pseudomonadota</taxon>
        <taxon>Alphaproteobacteria</taxon>
        <taxon>Sphingomonadales</taxon>
        <taxon>Sphingomonadaceae</taxon>
        <taxon>Rhizorhapis</taxon>
    </lineage>
</organism>
<dbReference type="Pfam" id="PF12802">
    <property type="entry name" value="MarR_2"/>
    <property type="match status" value="1"/>
</dbReference>
<feature type="domain" description="HTH marR-type" evidence="4">
    <location>
        <begin position="8"/>
        <end position="137"/>
    </location>
</feature>
<dbReference type="InterPro" id="IPR036388">
    <property type="entry name" value="WH-like_DNA-bd_sf"/>
</dbReference>
<dbReference type="GO" id="GO:0003700">
    <property type="term" value="F:DNA-binding transcription factor activity"/>
    <property type="evidence" value="ECO:0007669"/>
    <property type="project" value="InterPro"/>
</dbReference>
<dbReference type="AlphaFoldDB" id="A0A840HUJ9"/>
<comment type="caution">
    <text evidence="5">The sequence shown here is derived from an EMBL/GenBank/DDBJ whole genome shotgun (WGS) entry which is preliminary data.</text>
</comment>
<dbReference type="PRINTS" id="PR00598">
    <property type="entry name" value="HTHMARR"/>
</dbReference>
<dbReference type="InterPro" id="IPR036390">
    <property type="entry name" value="WH_DNA-bd_sf"/>
</dbReference>
<protein>
    <submittedName>
        <fullName evidence="5">DNA-binding MarR family transcriptional regulator</fullName>
    </submittedName>
</protein>
<reference evidence="5 6" key="1">
    <citation type="submission" date="2020-08" db="EMBL/GenBank/DDBJ databases">
        <title>Genomic Encyclopedia of Type Strains, Phase IV (KMG-IV): sequencing the most valuable type-strain genomes for metagenomic binning, comparative biology and taxonomic classification.</title>
        <authorList>
            <person name="Goeker M."/>
        </authorList>
    </citation>
    <scope>NUCLEOTIDE SEQUENCE [LARGE SCALE GENOMIC DNA]</scope>
    <source>
        <strain evidence="5 6">DSM 7465</strain>
    </source>
</reference>
<dbReference type="GO" id="GO:0003677">
    <property type="term" value="F:DNA binding"/>
    <property type="evidence" value="ECO:0007669"/>
    <property type="project" value="UniProtKB-KW"/>
</dbReference>
<name>A0A840HUJ9_9SPHN</name>
<keyword evidence="3" id="KW-0804">Transcription</keyword>
<keyword evidence="6" id="KW-1185">Reference proteome</keyword>
<keyword evidence="1" id="KW-0805">Transcription regulation</keyword>
<gene>
    <name evidence="5" type="ORF">HNQ99_002008</name>
</gene>
<accession>A0A840HUJ9</accession>
<dbReference type="InterPro" id="IPR000835">
    <property type="entry name" value="HTH_MarR-typ"/>
</dbReference>
<dbReference type="SMART" id="SM00347">
    <property type="entry name" value="HTH_MARR"/>
    <property type="match status" value="1"/>
</dbReference>
<dbReference type="EMBL" id="JACHOV010000007">
    <property type="protein sequence ID" value="MBB4641695.1"/>
    <property type="molecule type" value="Genomic_DNA"/>
</dbReference>
<dbReference type="SUPFAM" id="SSF46785">
    <property type="entry name" value="Winged helix' DNA-binding domain"/>
    <property type="match status" value="1"/>
</dbReference>
<proteinExistence type="predicted"/>
<evidence type="ECO:0000256" key="3">
    <source>
        <dbReference type="ARBA" id="ARBA00023163"/>
    </source>
</evidence>
<dbReference type="PANTHER" id="PTHR42756">
    <property type="entry name" value="TRANSCRIPTIONAL REGULATOR, MARR"/>
    <property type="match status" value="1"/>
</dbReference>
<dbReference type="PANTHER" id="PTHR42756:SF1">
    <property type="entry name" value="TRANSCRIPTIONAL REPRESSOR OF EMRAB OPERON"/>
    <property type="match status" value="1"/>
</dbReference>
<dbReference type="RefSeq" id="WP_246414889.1">
    <property type="nucleotide sequence ID" value="NZ_JACHOV010000007.1"/>
</dbReference>
<evidence type="ECO:0000259" key="4">
    <source>
        <dbReference type="PROSITE" id="PS50995"/>
    </source>
</evidence>
<dbReference type="Proteomes" id="UP000575068">
    <property type="component" value="Unassembled WGS sequence"/>
</dbReference>
<dbReference type="PROSITE" id="PS50995">
    <property type="entry name" value="HTH_MARR_2"/>
    <property type="match status" value="1"/>
</dbReference>
<evidence type="ECO:0000313" key="6">
    <source>
        <dbReference type="Proteomes" id="UP000575068"/>
    </source>
</evidence>